<feature type="compositionally biased region" description="Polar residues" evidence="1">
    <location>
        <begin position="71"/>
        <end position="81"/>
    </location>
</feature>
<dbReference type="AlphaFoldDB" id="A0A1I2UCG5"/>
<reference evidence="5" key="1">
    <citation type="submission" date="2016-10" db="EMBL/GenBank/DDBJ databases">
        <authorList>
            <person name="Varghese N."/>
            <person name="Submissions S."/>
        </authorList>
    </citation>
    <scope>NUCLEOTIDE SEQUENCE [LARGE SCALE GENOMIC DNA]</scope>
    <source>
        <strain evidence="5">ATCC 700379</strain>
    </source>
</reference>
<dbReference type="EMBL" id="FOOY01000020">
    <property type="protein sequence ID" value="SFG74770.1"/>
    <property type="molecule type" value="Genomic_DNA"/>
</dbReference>
<accession>A0A1I2UCG5</accession>
<feature type="transmembrane region" description="Helical" evidence="2">
    <location>
        <begin position="7"/>
        <end position="27"/>
    </location>
</feature>
<dbReference type="InterPro" id="IPR027954">
    <property type="entry name" value="Transcobalamin-like_C"/>
</dbReference>
<feature type="compositionally biased region" description="Low complexity" evidence="1">
    <location>
        <begin position="43"/>
        <end position="52"/>
    </location>
</feature>
<evidence type="ECO:0000313" key="4">
    <source>
        <dbReference type="EMBL" id="SFG74770.1"/>
    </source>
</evidence>
<keyword evidence="2" id="KW-0812">Transmembrane</keyword>
<proteinExistence type="predicted"/>
<keyword evidence="2" id="KW-1133">Transmembrane helix</keyword>
<feature type="compositionally biased region" description="Polar residues" evidence="1">
    <location>
        <begin position="117"/>
        <end position="144"/>
    </location>
</feature>
<keyword evidence="5" id="KW-1185">Reference proteome</keyword>
<sequence>MKFNKIIVLIVSIGLIIFGTAFIAGGFQTQTVTVTHVKKADGAAQADQTAQKPAQPTNDTKHKNSREKNSKSGTDSTSSVNAAIDSINAAQSVSKDGSDLEGDSNAGSESKAAIAATESTAGSEQKNTNASDSRSLDASSTPSHSENDQQKMVTVAVNGYDHRSHSGQVVFKDGMTAFDALKQLMDDNHIELDYSGFGPTAYVKSIDGQRAGDQSAQSGWTYEVNGKEPNVSAGIFKLHAGDLVKWIYRE</sequence>
<protein>
    <recommendedName>
        <fullName evidence="3">Transcobalamin-like C-terminal domain-containing protein</fullName>
    </recommendedName>
</protein>
<feature type="region of interest" description="Disordered" evidence="1">
    <location>
        <begin position="43"/>
        <end position="150"/>
    </location>
</feature>
<organism evidence="4 5">
    <name type="scientific">Sporolactobacillus nakayamae</name>
    <dbReference type="NCBI Taxonomy" id="269670"/>
    <lineage>
        <taxon>Bacteria</taxon>
        <taxon>Bacillati</taxon>
        <taxon>Bacillota</taxon>
        <taxon>Bacilli</taxon>
        <taxon>Bacillales</taxon>
        <taxon>Sporolactobacillaceae</taxon>
        <taxon>Sporolactobacillus</taxon>
    </lineage>
</organism>
<keyword evidence="2" id="KW-0472">Membrane</keyword>
<dbReference type="Proteomes" id="UP000198752">
    <property type="component" value="Unassembled WGS sequence"/>
</dbReference>
<evidence type="ECO:0000313" key="5">
    <source>
        <dbReference type="Proteomes" id="UP000198752"/>
    </source>
</evidence>
<dbReference type="Gene3D" id="2.170.130.30">
    <property type="match status" value="1"/>
</dbReference>
<dbReference type="OrthoDB" id="2356646at2"/>
<dbReference type="RefSeq" id="WP_093673699.1">
    <property type="nucleotide sequence ID" value="NZ_FOOY01000020.1"/>
</dbReference>
<feature type="compositionally biased region" description="Basic and acidic residues" evidence="1">
    <location>
        <begin position="59"/>
        <end position="70"/>
    </location>
</feature>
<evidence type="ECO:0000259" key="3">
    <source>
        <dbReference type="Pfam" id="PF14478"/>
    </source>
</evidence>
<feature type="domain" description="Transcobalamin-like C-terminal" evidence="3">
    <location>
        <begin position="174"/>
        <end position="248"/>
    </location>
</feature>
<dbReference type="Pfam" id="PF14478">
    <property type="entry name" value="DUF4430"/>
    <property type="match status" value="1"/>
</dbReference>
<evidence type="ECO:0000256" key="1">
    <source>
        <dbReference type="SAM" id="MobiDB-lite"/>
    </source>
</evidence>
<evidence type="ECO:0000256" key="2">
    <source>
        <dbReference type="SAM" id="Phobius"/>
    </source>
</evidence>
<gene>
    <name evidence="4" type="ORF">SAMN02982927_02634</name>
</gene>
<dbReference type="STRING" id="269670.SAMN02982927_02634"/>
<name>A0A1I2UCG5_9BACL</name>